<evidence type="ECO:0008006" key="4">
    <source>
        <dbReference type="Google" id="ProtNLM"/>
    </source>
</evidence>
<dbReference type="PANTHER" id="PTHR40866">
    <property type="entry name" value="BED-TYPE DOMAIN-CONTAINING PROTEIN"/>
    <property type="match status" value="1"/>
</dbReference>
<evidence type="ECO:0000313" key="3">
    <source>
        <dbReference type="Proteomes" id="UP001146120"/>
    </source>
</evidence>
<protein>
    <recommendedName>
        <fullName evidence="4">HAT C-terminal dimerisation domain-containing protein</fullName>
    </recommendedName>
</protein>
<dbReference type="AlphaFoldDB" id="A0AAV2YXZ9"/>
<reference evidence="2" key="2">
    <citation type="journal article" date="2023" name="Microbiol Resour">
        <title>Decontamination and Annotation of the Draft Genome Sequence of the Oomycete Lagenidium giganteum ARSEF 373.</title>
        <authorList>
            <person name="Morgan W.R."/>
            <person name="Tartar A."/>
        </authorList>
    </citation>
    <scope>NUCLEOTIDE SEQUENCE</scope>
    <source>
        <strain evidence="2">ARSEF 373</strain>
    </source>
</reference>
<name>A0AAV2YXZ9_9STRA</name>
<reference evidence="2" key="1">
    <citation type="submission" date="2022-11" db="EMBL/GenBank/DDBJ databases">
        <authorList>
            <person name="Morgan W.R."/>
            <person name="Tartar A."/>
        </authorList>
    </citation>
    <scope>NUCLEOTIDE SEQUENCE</scope>
    <source>
        <strain evidence="2">ARSEF 373</strain>
    </source>
</reference>
<dbReference type="PANTHER" id="PTHR40866:SF1">
    <property type="entry name" value="BED-TYPE DOMAIN-CONTAINING PROTEIN"/>
    <property type="match status" value="1"/>
</dbReference>
<dbReference type="EMBL" id="DAKRPA010000081">
    <property type="protein sequence ID" value="DAZ99557.1"/>
    <property type="molecule type" value="Genomic_DNA"/>
</dbReference>
<dbReference type="Proteomes" id="UP001146120">
    <property type="component" value="Unassembled WGS sequence"/>
</dbReference>
<feature type="compositionally biased region" description="Basic residues" evidence="1">
    <location>
        <begin position="109"/>
        <end position="118"/>
    </location>
</feature>
<accession>A0AAV2YXZ9</accession>
<keyword evidence="3" id="KW-1185">Reference proteome</keyword>
<organism evidence="2 3">
    <name type="scientific">Lagenidium giganteum</name>
    <dbReference type="NCBI Taxonomy" id="4803"/>
    <lineage>
        <taxon>Eukaryota</taxon>
        <taxon>Sar</taxon>
        <taxon>Stramenopiles</taxon>
        <taxon>Oomycota</taxon>
        <taxon>Peronosporomycetes</taxon>
        <taxon>Pythiales</taxon>
        <taxon>Pythiaceae</taxon>
    </lineage>
</organism>
<sequence>MLELNHPLSELPSIPSKTLKAYTQDVVRVVGDQIDQKIDDHFGLIFDAWTHGSMHYGVHAMSPLDDGSETLAVHVQMMNNVLRLYGKTPADVRFVVGDNTNTNQEKSRGVPKQHRHRDRGRDSVVRLQQEDPLTAEANVVLESFPLSPSRYKSTDFANTALENAHRRRITIYSTTCYASLLLNVPPTRNRCERLFSQFKLVLTQLRESMHPANFEMLTFLPRE</sequence>
<proteinExistence type="predicted"/>
<comment type="caution">
    <text evidence="2">The sequence shown here is derived from an EMBL/GenBank/DDBJ whole genome shotgun (WGS) entry which is preliminary data.</text>
</comment>
<evidence type="ECO:0000313" key="2">
    <source>
        <dbReference type="EMBL" id="DAZ99557.1"/>
    </source>
</evidence>
<feature type="region of interest" description="Disordered" evidence="1">
    <location>
        <begin position="98"/>
        <end position="122"/>
    </location>
</feature>
<dbReference type="InterPro" id="IPR012337">
    <property type="entry name" value="RNaseH-like_sf"/>
</dbReference>
<dbReference type="SUPFAM" id="SSF53098">
    <property type="entry name" value="Ribonuclease H-like"/>
    <property type="match status" value="1"/>
</dbReference>
<evidence type="ECO:0000256" key="1">
    <source>
        <dbReference type="SAM" id="MobiDB-lite"/>
    </source>
</evidence>
<gene>
    <name evidence="2" type="ORF">N0F65_005429</name>
</gene>